<keyword evidence="2" id="KW-0472">Membrane</keyword>
<feature type="region of interest" description="Disordered" evidence="1">
    <location>
        <begin position="448"/>
        <end position="510"/>
    </location>
</feature>
<evidence type="ECO:0000313" key="3">
    <source>
        <dbReference type="EMBL" id="QBP78653.1"/>
    </source>
</evidence>
<feature type="compositionally biased region" description="Polar residues" evidence="1">
    <location>
        <begin position="448"/>
        <end position="459"/>
    </location>
</feature>
<proteinExistence type="predicted"/>
<keyword evidence="2" id="KW-1133">Transmembrane helix</keyword>
<feature type="transmembrane region" description="Helical" evidence="2">
    <location>
        <begin position="6"/>
        <end position="29"/>
    </location>
</feature>
<name>A0A482K7A3_ELHV1</name>
<dbReference type="EMBL" id="MH287557">
    <property type="protein sequence ID" value="QBP78653.1"/>
    <property type="molecule type" value="Genomic_DNA"/>
</dbReference>
<feature type="compositionally biased region" description="Low complexity" evidence="1">
    <location>
        <begin position="263"/>
        <end position="424"/>
    </location>
</feature>
<accession>A0A482K7A3</accession>
<feature type="region of interest" description="Disordered" evidence="1">
    <location>
        <begin position="263"/>
        <end position="435"/>
    </location>
</feature>
<sequence>MYILKYGFLITVANYIALLTMRLIICVLFHASVTFATTTVAPTPPSIRSKHEYLLVYKIEPKHPDHNYTFLVTFPLRCSGFTNKSTTTYELNTTSIWHYRYDNYTYIIETHFNDTGLNKSDPIRHGNDLFMFSKMLELNRLENCTNNITMVFRIREHHSLRYVDNDEDACDGYISKQLFSYSDLPMTILKDINAMLNYSDTPTSHIHRKKRSDKFKRSILWWLPTLVVHEFTSWLRTKFSGPLNTSSSPSTLGSTTVATTSLSTTHMSTSTQSVTTSTPKASSSSTIPTTSAISKSTTNLLTSSSPTGSSSTSTPSTTDTTTPSNSVTSQTAESTVSSSSSTSTDSQSTSADSTTPTQSSSSTSTNTTSSAPKISSTTSSMPSTTASSSLTTSPMSSSSIDTSPYSTSVTSKLPLSSPSVSYSSNTIQSPSSTQNVASTLTVTSPIVSDTNSQFSTDQLSTTTPLNNTTSTITDTTEWSTSSSVGSSGTPLTSKSSSTTSSVSKGTGTLESSTSIGKYVVKNTQYYNIIIVSLKGHISILT</sequence>
<evidence type="ECO:0000256" key="2">
    <source>
        <dbReference type="SAM" id="Phobius"/>
    </source>
</evidence>
<feature type="compositionally biased region" description="Polar residues" evidence="1">
    <location>
        <begin position="425"/>
        <end position="435"/>
    </location>
</feature>
<protein>
    <submittedName>
        <fullName evidence="3">Glycoprotein ORF-P</fullName>
    </submittedName>
</protein>
<keyword evidence="2" id="KW-0812">Transmembrane</keyword>
<evidence type="ECO:0000256" key="1">
    <source>
        <dbReference type="SAM" id="MobiDB-lite"/>
    </source>
</evidence>
<reference evidence="3" key="1">
    <citation type="submission" date="2018-05" db="EMBL/GenBank/DDBJ databases">
        <authorList>
            <person name="Long S.Y."/>
            <person name="Latimer E.M."/>
            <person name="Heaggans S.Y."/>
            <person name="Hayward G.S."/>
        </authorList>
    </citation>
    <scope>NUCLEOTIDE SEQUENCE</scope>
    <source>
        <strain evidence="3">Nate NAP80</strain>
    </source>
</reference>
<gene>
    <name evidence="3" type="primary">E38</name>
</gene>
<organism evidence="3">
    <name type="scientific">Elephant endotheliotropic herpesvirus 1A</name>
    <dbReference type="NCBI Taxonomy" id="759753"/>
    <lineage>
        <taxon>Viruses</taxon>
        <taxon>Duplodnaviria</taxon>
        <taxon>Heunggongvirae</taxon>
        <taxon>Peploviricota</taxon>
        <taxon>Herviviricetes</taxon>
        <taxon>Herpesvirales</taxon>
        <taxon>Orthoherpesviridae</taxon>
        <taxon>Betaherpesvirinae</taxon>
        <taxon>Proboscivirus</taxon>
        <taxon>Proboscivirus elephantidbeta1</taxon>
        <taxon>Elephantid herpesvirus 1</taxon>
    </lineage>
</organism>
<feature type="compositionally biased region" description="Low complexity" evidence="1">
    <location>
        <begin position="460"/>
        <end position="509"/>
    </location>
</feature>
<reference evidence="3" key="2">
    <citation type="submission" date="2018-10" db="EMBL/GenBank/DDBJ databases">
        <title>Viral gene subtyping and strain difference analysis among cases of hemorrhagic disease and asymptomatic viremia caused by elephant endotheliotropic herpesvirus type 1.</title>
        <authorList>
            <person name="Zong J.-C."/>
            <person name="Latimer E.M."/>
            <person name="Heaggans S.Y."/>
            <person name="Richman L.K."/>
            <person name="Hayward G.S."/>
        </authorList>
    </citation>
    <scope>NUCLEOTIDE SEQUENCE</scope>
    <source>
        <strain evidence="3">Nate NAP80</strain>
    </source>
</reference>